<dbReference type="Proteomes" id="UP000186058">
    <property type="component" value="Unassembled WGS sequence"/>
</dbReference>
<evidence type="ECO:0000256" key="1">
    <source>
        <dbReference type="SAM" id="Phobius"/>
    </source>
</evidence>
<keyword evidence="1" id="KW-0812">Transmembrane</keyword>
<accession>A0ABX3ELF1</accession>
<protein>
    <submittedName>
        <fullName evidence="2">Uncharacterized protein</fullName>
    </submittedName>
</protein>
<keyword evidence="1" id="KW-1133">Transmembrane helix</keyword>
<dbReference type="RefSeq" id="WP_074108006.1">
    <property type="nucleotide sequence ID" value="NZ_LVWI01000045.1"/>
</dbReference>
<sequence>MNTLTTPEWIATIAFALILALIAFRVIRGMPNMAGDITAFRKRTLVWTQVALVLTVLQLNFKAGDWRFGIILGLIVLFTGSIWLAARHYDLRRPEVVESAEQDEGKE</sequence>
<comment type="caution">
    <text evidence="2">The sequence shown here is derived from an EMBL/GenBank/DDBJ whole genome shotgun (WGS) entry which is preliminary data.</text>
</comment>
<evidence type="ECO:0000313" key="3">
    <source>
        <dbReference type="Proteomes" id="UP000186058"/>
    </source>
</evidence>
<gene>
    <name evidence="2" type="ORF">A3844_16410</name>
</gene>
<proteinExistence type="predicted"/>
<keyword evidence="3" id="KW-1185">Reference proteome</keyword>
<keyword evidence="1" id="KW-0472">Membrane</keyword>
<name>A0ABX3ELF1_9BACL</name>
<evidence type="ECO:0000313" key="2">
    <source>
        <dbReference type="EMBL" id="OKP85370.1"/>
    </source>
</evidence>
<organism evidence="2 3">
    <name type="scientific">Paenibacillus helianthi</name>
    <dbReference type="NCBI Taxonomy" id="1349432"/>
    <lineage>
        <taxon>Bacteria</taxon>
        <taxon>Bacillati</taxon>
        <taxon>Bacillota</taxon>
        <taxon>Bacilli</taxon>
        <taxon>Bacillales</taxon>
        <taxon>Paenibacillaceae</taxon>
        <taxon>Paenibacillus</taxon>
    </lineage>
</organism>
<dbReference type="EMBL" id="LVWI01000045">
    <property type="protein sequence ID" value="OKP85370.1"/>
    <property type="molecule type" value="Genomic_DNA"/>
</dbReference>
<feature type="transmembrane region" description="Helical" evidence="1">
    <location>
        <begin position="6"/>
        <end position="24"/>
    </location>
</feature>
<feature type="transmembrane region" description="Helical" evidence="1">
    <location>
        <begin position="67"/>
        <end position="86"/>
    </location>
</feature>
<feature type="transmembrane region" description="Helical" evidence="1">
    <location>
        <begin position="44"/>
        <end position="61"/>
    </location>
</feature>
<reference evidence="2 3" key="1">
    <citation type="submission" date="2016-03" db="EMBL/GenBank/DDBJ databases">
        <authorList>
            <person name="Sant'Anna F.H."/>
            <person name="Ambrosini A."/>
            <person name="Souza R."/>
            <person name="Bach E."/>
            <person name="Fernandes G."/>
            <person name="Balsanelli E."/>
            <person name="Baura V.A."/>
            <person name="Souza E.M."/>
            <person name="Passaglia L."/>
        </authorList>
    </citation>
    <scope>NUCLEOTIDE SEQUENCE [LARGE SCALE GENOMIC DNA]</scope>
    <source>
        <strain evidence="2 3">P26E</strain>
    </source>
</reference>